<dbReference type="Gene3D" id="3.40.50.300">
    <property type="entry name" value="P-loop containing nucleotide triphosphate hydrolases"/>
    <property type="match status" value="1"/>
</dbReference>
<evidence type="ECO:0000313" key="1">
    <source>
        <dbReference type="EMBL" id="TCK05171.1"/>
    </source>
</evidence>
<comment type="caution">
    <text evidence="1">The sequence shown here is derived from an EMBL/GenBank/DDBJ whole genome shotgun (WGS) entry which is preliminary data.</text>
</comment>
<reference evidence="1 2" key="1">
    <citation type="submission" date="2019-03" db="EMBL/GenBank/DDBJ databases">
        <title>Genomic Encyclopedia of Archaeal and Bacterial Type Strains, Phase II (KMG-II): from individual species to whole genera.</title>
        <authorList>
            <person name="Goeker M."/>
        </authorList>
    </citation>
    <scope>NUCLEOTIDE SEQUENCE [LARGE SCALE GENOMIC DNA]</scope>
    <source>
        <strain evidence="1 2">DSM 24425</strain>
    </source>
</reference>
<protein>
    <submittedName>
        <fullName evidence="1">Uncharacterized protein</fullName>
    </submittedName>
</protein>
<dbReference type="InterPro" id="IPR027417">
    <property type="entry name" value="P-loop_NTPase"/>
</dbReference>
<dbReference type="Proteomes" id="UP000295777">
    <property type="component" value="Unassembled WGS sequence"/>
</dbReference>
<dbReference type="OrthoDB" id="8434746at2"/>
<keyword evidence="2" id="KW-1185">Reference proteome</keyword>
<dbReference type="SUPFAM" id="SSF52540">
    <property type="entry name" value="P-loop containing nucleoside triphosphate hydrolases"/>
    <property type="match status" value="1"/>
</dbReference>
<gene>
    <name evidence="1" type="ORF">CLV27_0592</name>
</gene>
<dbReference type="AlphaFoldDB" id="A0A4R1GEF2"/>
<evidence type="ECO:0000313" key="2">
    <source>
        <dbReference type="Proteomes" id="UP000295777"/>
    </source>
</evidence>
<organism evidence="1 2">
    <name type="scientific">Phorcysia thermohydrogeniphila</name>
    <dbReference type="NCBI Taxonomy" id="936138"/>
    <lineage>
        <taxon>Bacteria</taxon>
        <taxon>Pseudomonadati</taxon>
        <taxon>Aquificota</taxon>
        <taxon>Aquificia</taxon>
        <taxon>Desulfurobacteriales</taxon>
        <taxon>Desulfurobacteriaceae</taxon>
        <taxon>Phorcysia</taxon>
    </lineage>
</organism>
<dbReference type="EMBL" id="SMFV01000002">
    <property type="protein sequence ID" value="TCK05171.1"/>
    <property type="molecule type" value="Genomic_DNA"/>
</dbReference>
<sequence length="888" mass="105059">MERVIDLTIEGAHSLGERWRERALGDVVEEALNKLVDIVSVRGNSEGYTPNNLFIDGRRGSGKTTVLLTIKEILSKVSEYEGIPEKLKELHFEIIDDVLDTSVNTMSITFYFLGWLKERIEKEFSCEKELLEYLYEAIKYFPSYLKRCNGNCDEIKEEENLEERLDRSDLKFRKKLYKLIDEYCKVLERKKTFIVLFLDDLDISFPLERLQRILTEIYMFLSHPKLIVVAAGNYSNLTDAVEKWIQVQRKETEENNNDQKNSRKDVAKSFLEKTFAVHSVHIPEISYELVRDYLKVKWQPGESSPEVSVKSFLEALPIIRLLSLDSLPFRILFNGLTMRELILILKEVKKKIENYCEFRDGRFVFNDNLLKVRIIDLCFSDIYQKVKKVKVAISFEGRYYFKADDLGKPSEVETLMLRLKEAVEKGKLPEFLYDEGRQSTLPLILGIEGKKKVGALFWVWFNENIFFMDGLMRNFPRLVLWEFLVKNILRNKHTNKGRFIKQKDNEKEILSFYNMWRSLNFDLDIFADEYFELYEFLVGSEEILRVNLPNIHRENVFSPLESEEMIIIKAGNEYLSLEKILFSFAEIKLPICYVTLSLIYLSDTPVSLKFLEVEKTLANFWDKLMEALRELKFPNPFISPSSGIAKLLAFELIYLNLWYRLLYLPRITEYGMPKKFFRSFVISKEEDLPKDRVLLIREELYNLKKILNCKGERLKIREVKRRFEEILDEIGDKRIREIFQFVWREIEEEDISETAYICGERKKEIKERIRNSLLIFLSNLETWIGEKFRDQVVQRFPFWIAPSPILKILREELSGEERVSWMIYREAFKAPLIRAVLYDGLDNPDEYLKKLFKDKWKEVKDGIEKDLEILRKRSGLKEEGGGDQEASS</sequence>
<dbReference type="RefSeq" id="WP_132525656.1">
    <property type="nucleotide sequence ID" value="NZ_SMFV01000002.1"/>
</dbReference>
<proteinExistence type="predicted"/>
<name>A0A4R1GEF2_9BACT</name>
<accession>A0A4R1GEF2</accession>